<dbReference type="Proteomes" id="UP001066276">
    <property type="component" value="Chromosome 2_1"/>
</dbReference>
<keyword evidence="2" id="KW-1185">Reference proteome</keyword>
<accession>A0AAV7VSG7</accession>
<comment type="caution">
    <text evidence="1">The sequence shown here is derived from an EMBL/GenBank/DDBJ whole genome shotgun (WGS) entry which is preliminary data.</text>
</comment>
<evidence type="ECO:0000313" key="1">
    <source>
        <dbReference type="EMBL" id="KAJ1203288.1"/>
    </source>
</evidence>
<organism evidence="1 2">
    <name type="scientific">Pleurodeles waltl</name>
    <name type="common">Iberian ribbed newt</name>
    <dbReference type="NCBI Taxonomy" id="8319"/>
    <lineage>
        <taxon>Eukaryota</taxon>
        <taxon>Metazoa</taxon>
        <taxon>Chordata</taxon>
        <taxon>Craniata</taxon>
        <taxon>Vertebrata</taxon>
        <taxon>Euteleostomi</taxon>
        <taxon>Amphibia</taxon>
        <taxon>Batrachia</taxon>
        <taxon>Caudata</taxon>
        <taxon>Salamandroidea</taxon>
        <taxon>Salamandridae</taxon>
        <taxon>Pleurodelinae</taxon>
        <taxon>Pleurodeles</taxon>
    </lineage>
</organism>
<protein>
    <submittedName>
        <fullName evidence="1">Uncharacterized protein</fullName>
    </submittedName>
</protein>
<sequence length="68" mass="7163">MARTDRNTVFCSWRAIPPAACCTLQRTGTSSVIEAAVASVDAGRISSAVLPTLGNGFRSRWALPPDQG</sequence>
<proteinExistence type="predicted"/>
<name>A0AAV7VSG7_PLEWA</name>
<evidence type="ECO:0000313" key="2">
    <source>
        <dbReference type="Proteomes" id="UP001066276"/>
    </source>
</evidence>
<dbReference type="AlphaFoldDB" id="A0AAV7VSG7"/>
<dbReference type="EMBL" id="JANPWB010000003">
    <property type="protein sequence ID" value="KAJ1203288.1"/>
    <property type="molecule type" value="Genomic_DNA"/>
</dbReference>
<gene>
    <name evidence="1" type="ORF">NDU88_007076</name>
</gene>
<reference evidence="1" key="1">
    <citation type="journal article" date="2022" name="bioRxiv">
        <title>Sequencing and chromosome-scale assembly of the giantPleurodeles waltlgenome.</title>
        <authorList>
            <person name="Brown T."/>
            <person name="Elewa A."/>
            <person name="Iarovenko S."/>
            <person name="Subramanian E."/>
            <person name="Araus A.J."/>
            <person name="Petzold A."/>
            <person name="Susuki M."/>
            <person name="Suzuki K.-i.T."/>
            <person name="Hayashi T."/>
            <person name="Toyoda A."/>
            <person name="Oliveira C."/>
            <person name="Osipova E."/>
            <person name="Leigh N.D."/>
            <person name="Simon A."/>
            <person name="Yun M.H."/>
        </authorList>
    </citation>
    <scope>NUCLEOTIDE SEQUENCE</scope>
    <source>
        <strain evidence="1">20211129_DDA</strain>
        <tissue evidence="1">Liver</tissue>
    </source>
</reference>